<dbReference type="Pfam" id="PF26153">
    <property type="entry name" value="LEA-2L_5"/>
    <property type="match status" value="1"/>
</dbReference>
<feature type="transmembrane region" description="Helical" evidence="2">
    <location>
        <begin position="103"/>
        <end position="122"/>
    </location>
</feature>
<evidence type="ECO:0000259" key="3">
    <source>
        <dbReference type="Pfam" id="PF22786"/>
    </source>
</evidence>
<feature type="compositionally biased region" description="Polar residues" evidence="1">
    <location>
        <begin position="49"/>
        <end position="58"/>
    </location>
</feature>
<dbReference type="Proteomes" id="UP000053958">
    <property type="component" value="Unassembled WGS sequence"/>
</dbReference>
<evidence type="ECO:0000313" key="7">
    <source>
        <dbReference type="Proteomes" id="UP000053958"/>
    </source>
</evidence>
<evidence type="ECO:0000259" key="5">
    <source>
        <dbReference type="Pfam" id="PF26153"/>
    </source>
</evidence>
<organism evidence="6 7">
    <name type="scientific">Rasamsonia emersonii (strain ATCC 16479 / CBS 393.64 / IMI 116815)</name>
    <dbReference type="NCBI Taxonomy" id="1408163"/>
    <lineage>
        <taxon>Eukaryota</taxon>
        <taxon>Fungi</taxon>
        <taxon>Dikarya</taxon>
        <taxon>Ascomycota</taxon>
        <taxon>Pezizomycotina</taxon>
        <taxon>Eurotiomycetes</taxon>
        <taxon>Eurotiomycetidae</taxon>
        <taxon>Eurotiales</taxon>
        <taxon>Trichocomaceae</taxon>
        <taxon>Rasamsonia</taxon>
    </lineage>
</organism>
<accession>A0A0F4Z079</accession>
<dbReference type="InterPro" id="IPR059065">
    <property type="entry name" value="Ig_Tag1-like_4th"/>
</dbReference>
<evidence type="ECO:0000313" key="6">
    <source>
        <dbReference type="EMBL" id="KKA23909.1"/>
    </source>
</evidence>
<name>A0A0F4Z079_RASE3</name>
<dbReference type="OrthoDB" id="5596576at2759"/>
<keyword evidence="2" id="KW-1133">Transmembrane helix</keyword>
<keyword evidence="2" id="KW-0472">Membrane</keyword>
<evidence type="ECO:0008006" key="8">
    <source>
        <dbReference type="Google" id="ProtNLM"/>
    </source>
</evidence>
<evidence type="ECO:0000259" key="4">
    <source>
        <dbReference type="Pfam" id="PF26150"/>
    </source>
</evidence>
<proteinExistence type="predicted"/>
<dbReference type="GeneID" id="25314409"/>
<dbReference type="PANTHER" id="PTHR35895">
    <property type="entry name" value="CHROMOSOME 16, WHOLE GENOME SHOTGUN SEQUENCE"/>
    <property type="match status" value="1"/>
</dbReference>
<dbReference type="Pfam" id="PF26150">
    <property type="entry name" value="LEA-2_4"/>
    <property type="match status" value="1"/>
</dbReference>
<dbReference type="InterPro" id="IPR059066">
    <property type="entry name" value="Ig_Tag1-like_5th"/>
</dbReference>
<keyword evidence="2" id="KW-0812">Transmembrane</keyword>
<dbReference type="PANTHER" id="PTHR35895:SF3">
    <property type="entry name" value="PRE-RRNA PROCESSING PROTEIN"/>
    <property type="match status" value="1"/>
</dbReference>
<feature type="domain" description="Tag1 C-terminal" evidence="3">
    <location>
        <begin position="485"/>
        <end position="599"/>
    </location>
</feature>
<dbReference type="InterPro" id="IPR046368">
    <property type="entry name" value="Tag1"/>
</dbReference>
<gene>
    <name evidence="6" type="ORF">T310_2058</name>
</gene>
<protein>
    <recommendedName>
        <fullName evidence="8">Pre-rRNA processing protein</fullName>
    </recommendedName>
</protein>
<feature type="domain" description="Tag1-like fifth Ig-like" evidence="5">
    <location>
        <begin position="756"/>
        <end position="865"/>
    </location>
</feature>
<keyword evidence="7" id="KW-1185">Reference proteome</keyword>
<feature type="domain" description="Tag1-like fourth Ig-like" evidence="4">
    <location>
        <begin position="611"/>
        <end position="727"/>
    </location>
</feature>
<comment type="caution">
    <text evidence="6">The sequence shown here is derived from an EMBL/GenBank/DDBJ whole genome shotgun (WGS) entry which is preliminary data.</text>
</comment>
<evidence type="ECO:0000256" key="2">
    <source>
        <dbReference type="SAM" id="Phobius"/>
    </source>
</evidence>
<dbReference type="GO" id="GO:0000329">
    <property type="term" value="C:fungal-type vacuole membrane"/>
    <property type="evidence" value="ECO:0007669"/>
    <property type="project" value="InterPro"/>
</dbReference>
<dbReference type="Pfam" id="PF26174">
    <property type="entry name" value="LEA-2_1"/>
    <property type="match status" value="1"/>
</dbReference>
<dbReference type="InterPro" id="IPR055011">
    <property type="entry name" value="Tag1_C"/>
</dbReference>
<dbReference type="RefSeq" id="XP_013330521.1">
    <property type="nucleotide sequence ID" value="XM_013475067.1"/>
</dbReference>
<feature type="region of interest" description="Disordered" evidence="1">
    <location>
        <begin position="1"/>
        <end position="93"/>
    </location>
</feature>
<dbReference type="Pfam" id="PF22786">
    <property type="entry name" value="Tag1_C"/>
    <property type="match status" value="1"/>
</dbReference>
<sequence length="880" mass="95068">MADESTTPLLDRASSELRHVSPHPSSPPPPPGSSNSAQSNLRRKRSRSFELSSESTPLLQRRDEDLARYGTETQDRSLSPTSRDPLSATPYDAAKGRRPWPTFVALASLTVAVLLILVFGFLTPSAVREYAEKAAVFQPQKISIDSATLSGVRARVQGEFFLDGSRVQSKPVRDLGRFATWIAREIETDETEVQIYLPEYGNVLLGTASLPSVKLNIRDGHVNQVDVLTDLQLGDVARIRQVANDWLEGRLGQLRIKGTASVSLKSGLLDLGTQVISDTLTFDDDDIPKLPAVNVTKLNVHDNGKNAMAVDVSVSISNDYALQLTVPPLGFDILVPNCSPGDPYILVADATTDVVDVQPQEAAIVDVHGLIHKLPAELTTACPGKKDSPLDVIVANYIQGLQTTIYIRGADAPSPDTPSWIVDLMKSMTVPVPVTGHEFGQLIQNFSMTNVHFSLPDPLAEPGTPESQPRVSALVTVLINLPKQMNFVVDIPRVRSNADVYYKGDKLGFLDLSEWQAANASRVNDTSSDHPLLLVTFDIKDGPLQVTDDDVFTEVVQALIFGQQPVTLSVNALVDGEVKTALGRFVIHDIPAQGKIKVKPPFRGSVSDIDPRVESVRVVHSSDSTLLLHATVNFTNPTEYSANIPFVDTLLLYNGTAVAHLTARDLSVVPGENAGVNIQALWDPLGCSGEAGVTAGQDLISRYISGFNTTVTLQSHKDSIPGLPDLGQALSNIQIEIQVPKLHMPGSDDGEPGGEDDGKPHFIKDATLHVWSSTAVFTLISPLPKTTIYITSVDAVALYNHTEPVGTINYRQPFAVPPGVSQTPRLPVDLDLNGVGYDAVRRALGGTLRMDAEAKVGVRIGEYSTLVFYQGKGIGAKIRI</sequence>
<dbReference type="AlphaFoldDB" id="A0A0F4Z079"/>
<dbReference type="EMBL" id="LASV01000082">
    <property type="protein sequence ID" value="KKA23909.1"/>
    <property type="molecule type" value="Genomic_DNA"/>
</dbReference>
<evidence type="ECO:0000256" key="1">
    <source>
        <dbReference type="SAM" id="MobiDB-lite"/>
    </source>
</evidence>
<reference evidence="6 7" key="1">
    <citation type="submission" date="2015-04" db="EMBL/GenBank/DDBJ databases">
        <authorList>
            <person name="Heijne W.H."/>
            <person name="Fedorova N.D."/>
            <person name="Nierman W.C."/>
            <person name="Vollebregt A.W."/>
            <person name="Zhao Z."/>
            <person name="Wu L."/>
            <person name="Kumar M."/>
            <person name="Stam H."/>
            <person name="van den Berg M.A."/>
            <person name="Pel H.J."/>
        </authorList>
    </citation>
    <scope>NUCLEOTIDE SEQUENCE [LARGE SCALE GENOMIC DNA]</scope>
    <source>
        <strain evidence="6 7">CBS 393.64</strain>
    </source>
</reference>